<dbReference type="Pfam" id="PF17100">
    <property type="entry name" value="NACHT_N"/>
    <property type="match status" value="1"/>
</dbReference>
<dbReference type="PROSITE" id="PS50837">
    <property type="entry name" value="NACHT"/>
    <property type="match status" value="1"/>
</dbReference>
<dbReference type="CDD" id="cd00200">
    <property type="entry name" value="WD40"/>
    <property type="match status" value="1"/>
</dbReference>
<evidence type="ECO:0000313" key="7">
    <source>
        <dbReference type="Proteomes" id="UP000019804"/>
    </source>
</evidence>
<feature type="region of interest" description="Disordered" evidence="4">
    <location>
        <begin position="354"/>
        <end position="377"/>
    </location>
</feature>
<organism evidence="6 7">
    <name type="scientific">Aspergillus ruber (strain CBS 135680)</name>
    <dbReference type="NCBI Taxonomy" id="1388766"/>
    <lineage>
        <taxon>Eukaryota</taxon>
        <taxon>Fungi</taxon>
        <taxon>Dikarya</taxon>
        <taxon>Ascomycota</taxon>
        <taxon>Pezizomycotina</taxon>
        <taxon>Eurotiomycetes</taxon>
        <taxon>Eurotiomycetidae</taxon>
        <taxon>Eurotiales</taxon>
        <taxon>Aspergillaceae</taxon>
        <taxon>Aspergillus</taxon>
        <taxon>Aspergillus subgen. Aspergillus</taxon>
    </lineage>
</organism>
<keyword evidence="7" id="KW-1185">Reference proteome</keyword>
<dbReference type="Pfam" id="PF00400">
    <property type="entry name" value="WD40"/>
    <property type="match status" value="9"/>
</dbReference>
<dbReference type="Proteomes" id="UP000019804">
    <property type="component" value="Unassembled WGS sequence"/>
</dbReference>
<evidence type="ECO:0000256" key="4">
    <source>
        <dbReference type="SAM" id="MobiDB-lite"/>
    </source>
</evidence>
<dbReference type="InterPro" id="IPR007111">
    <property type="entry name" value="NACHT_NTPase"/>
</dbReference>
<dbReference type="InterPro" id="IPR020472">
    <property type="entry name" value="WD40_PAC1"/>
</dbReference>
<evidence type="ECO:0000256" key="2">
    <source>
        <dbReference type="ARBA" id="ARBA00022737"/>
    </source>
</evidence>
<dbReference type="PROSITE" id="PS00678">
    <property type="entry name" value="WD_REPEATS_1"/>
    <property type="match status" value="7"/>
</dbReference>
<dbReference type="OrthoDB" id="674604at2759"/>
<proteinExistence type="predicted"/>
<feature type="repeat" description="WD" evidence="3">
    <location>
        <begin position="957"/>
        <end position="998"/>
    </location>
</feature>
<dbReference type="HOGENOM" id="CLU_000288_6_16_1"/>
<evidence type="ECO:0000256" key="3">
    <source>
        <dbReference type="PROSITE-ProRule" id="PRU00221"/>
    </source>
</evidence>
<feature type="compositionally biased region" description="Basic and acidic residues" evidence="4">
    <location>
        <begin position="359"/>
        <end position="377"/>
    </location>
</feature>
<dbReference type="InterPro" id="IPR031359">
    <property type="entry name" value="NACHT_N"/>
</dbReference>
<dbReference type="PROSITE" id="PS50294">
    <property type="entry name" value="WD_REPEATS_REGION"/>
    <property type="match status" value="9"/>
</dbReference>
<dbReference type="PANTHER" id="PTHR19848">
    <property type="entry name" value="WD40 REPEAT PROTEIN"/>
    <property type="match status" value="1"/>
</dbReference>
<feature type="repeat" description="WD" evidence="3">
    <location>
        <begin position="1265"/>
        <end position="1300"/>
    </location>
</feature>
<dbReference type="PRINTS" id="PR00320">
    <property type="entry name" value="GPROTEINBRPT"/>
</dbReference>
<sequence>MAGRKWFSQFKIYRRNKHSRQMISNEEEANSHREPVVPPENTVKNPAGKTDLTQISQTKLQSQHAHGMPETGHKPETTPSGGDAVWKDSLQKQSATLFEPKLLWDRAYDNLRGGQPELVEAYERVLSCELSETPTASASNDQQNMIEQKDKEARRSQMRKLIDKGLAKTEPEAKVKQGAGHVVDVVLASNHMISTALKACPEAALAWTGVTFALQMIANPIKETEINRAGIEYVVRKMDWYWSLSRHLLKERDLESKDYAELQSGLEGQIIHLYKVLLSYQMKSVCSYYQNRGLVFLKDLVQLHDWEGQIDDIGEAVTAFFESSQEYSTQQIVDIQEKEMKTLRGIHHALREQMSMQRDSQEHAKKDQEKEKDRECLKDLRLTNPEDDVKRIEDSKDPLLRESFVWILSHPCFIEWTDDKMTQLLWIKGDPGKGKTMLLIGIIKELLSSPSHKSRHLSFFFCQATDAKLNNATAVLRGLIYHMLVQQPYLVSHLRKEYDTAGPKLFEGGNAFPSMSRIFNNMLQDPRLNQLYLVVDALDECQSGLEQLLGFINETSAHPHCQVMWLVSSRNRLDIQERLCPGNGRIQLDLEQDTESRVSDAVSAYIDHKASKLAQLKQYKSDLQADVRDYLHKNSSGTFLWVALVCKQLESTLRSRTSEILRSFPRGLQPFYQRMIDQIHTHCDSKVSVLCKQVLAASTLAYRPIHLKELVAVACLPEEITSDQDDVKDVVNLCGSFLSVQNETIYFVHQSAKDYIVRYANAEIFPHGRTEAHCTIVLQSLESMSQVLRRDIYTLQHPGLCITDVHPPLEDPLASIQYACVYWVDHLHEMGSSHNRTFLHDNGSVDVFLKKHLLHWLEALSLMKRMSNGVSAIVKLLSLVTCVPKESSLSKLVQDAHRFVLFNRGVIEGSPLQVYYSALIFSPVGSLTRHFYKNEGPHWITTKPVMEPEWGACLQTLEGRSGCVRSVAFSSDGAHIVSGCDDKTVKIWNASDGACLQALEGHSDWVWSVTFSSDGAHIASGSEDKTVKIWNASNGACLRTLEGHSDSVRSVAFSSDGAHIASGSDDKTVKIWDASNGACLRTLEGHRGCVRSVAFSSDSFSIASGSHDKTLKVWDASNGVCLRTLEGHKNWVSSVAFSFDGAHVASGSHDGTVRIWDYGNEACLQILEGHGGWVMSVAFSFDGAHVASGSEDKTVKIWNASNGTCLQTLEGHSNWVSSVAFSSGSAHIASGSHDNTVKLWDASSRACLQTLEGHSDYISSVAFSSDGHSDCISSVAFSSDGARVVSGSHDKTVKIWDTSNEDGACLRTLEGHSGWVMSVTFSSDGAHVASGSHDDTIKIWDASNGACLQTFEGQGCSVTFDTITSHFRTGMGVLPWDNISSTQKNTNICGITPCQTYALNIDQTWITWNGQNVLWLPTEYRPSSSAIKSSTMVIGCQSGQVLIFNFSDKAPL</sequence>
<keyword evidence="1 3" id="KW-0853">WD repeat</keyword>
<dbReference type="Pfam" id="PF24883">
    <property type="entry name" value="NPHP3_N"/>
    <property type="match status" value="1"/>
</dbReference>
<evidence type="ECO:0000259" key="5">
    <source>
        <dbReference type="PROSITE" id="PS50837"/>
    </source>
</evidence>
<protein>
    <submittedName>
        <fullName evidence="6">WD40 repeat-like protein</fullName>
    </submittedName>
</protein>
<evidence type="ECO:0000256" key="1">
    <source>
        <dbReference type="ARBA" id="ARBA00022574"/>
    </source>
</evidence>
<feature type="repeat" description="WD" evidence="3">
    <location>
        <begin position="1125"/>
        <end position="1166"/>
    </location>
</feature>
<dbReference type="STRING" id="1388766.A0A017SNX0"/>
<feature type="domain" description="NACHT" evidence="5">
    <location>
        <begin position="423"/>
        <end position="570"/>
    </location>
</feature>
<feature type="repeat" description="WD" evidence="3">
    <location>
        <begin position="1209"/>
        <end position="1250"/>
    </location>
</feature>
<dbReference type="Gene3D" id="3.40.50.300">
    <property type="entry name" value="P-loop containing nucleotide triphosphate hydrolases"/>
    <property type="match status" value="1"/>
</dbReference>
<dbReference type="InterPro" id="IPR036322">
    <property type="entry name" value="WD40_repeat_dom_sf"/>
</dbReference>
<dbReference type="InterPro" id="IPR019775">
    <property type="entry name" value="WD40_repeat_CS"/>
</dbReference>
<dbReference type="PROSITE" id="PS50082">
    <property type="entry name" value="WD_REPEATS_2"/>
    <property type="match status" value="9"/>
</dbReference>
<dbReference type="InterPro" id="IPR027417">
    <property type="entry name" value="P-loop_NTPase"/>
</dbReference>
<dbReference type="Gene3D" id="2.130.10.10">
    <property type="entry name" value="YVTN repeat-like/Quinoprotein amine dehydrogenase"/>
    <property type="match status" value="5"/>
</dbReference>
<dbReference type="SUPFAM" id="SSF52540">
    <property type="entry name" value="P-loop containing nucleoside triphosphate hydrolases"/>
    <property type="match status" value="1"/>
</dbReference>
<feature type="repeat" description="WD" evidence="3">
    <location>
        <begin position="1167"/>
        <end position="1208"/>
    </location>
</feature>
<dbReference type="InterPro" id="IPR015943">
    <property type="entry name" value="WD40/YVTN_repeat-like_dom_sf"/>
</dbReference>
<feature type="repeat" description="WD" evidence="3">
    <location>
        <begin position="1083"/>
        <end position="1124"/>
    </location>
</feature>
<dbReference type="RefSeq" id="XP_040641653.1">
    <property type="nucleotide sequence ID" value="XM_040781038.1"/>
</dbReference>
<accession>A0A017SNX0</accession>
<evidence type="ECO:0000313" key="6">
    <source>
        <dbReference type="EMBL" id="EYE97965.1"/>
    </source>
</evidence>
<name>A0A017SNX0_ASPRC</name>
<dbReference type="InterPro" id="IPR056884">
    <property type="entry name" value="NPHP3-like_N"/>
</dbReference>
<feature type="repeat" description="WD" evidence="3">
    <location>
        <begin position="999"/>
        <end position="1040"/>
    </location>
</feature>
<feature type="region of interest" description="Disordered" evidence="4">
    <location>
        <begin position="18"/>
        <end position="85"/>
    </location>
</feature>
<dbReference type="PANTHER" id="PTHR19848:SF8">
    <property type="entry name" value="F-BOX AND WD REPEAT DOMAIN CONTAINING 7"/>
    <property type="match status" value="1"/>
</dbReference>
<gene>
    <name evidence="6" type="ORF">EURHEDRAFT_409262</name>
</gene>
<keyword evidence="2" id="KW-0677">Repeat</keyword>
<dbReference type="SMART" id="SM00320">
    <property type="entry name" value="WD40"/>
    <property type="match status" value="9"/>
</dbReference>
<dbReference type="EMBL" id="KK088414">
    <property type="protein sequence ID" value="EYE97965.1"/>
    <property type="molecule type" value="Genomic_DNA"/>
</dbReference>
<dbReference type="GeneID" id="63696162"/>
<reference evidence="7" key="1">
    <citation type="journal article" date="2014" name="Nat. Commun.">
        <title>Genomic adaptations of the halophilic Dead Sea filamentous fungus Eurotium rubrum.</title>
        <authorList>
            <person name="Kis-Papo T."/>
            <person name="Weig A.R."/>
            <person name="Riley R."/>
            <person name="Persoh D."/>
            <person name="Salamov A."/>
            <person name="Sun H."/>
            <person name="Lipzen A."/>
            <person name="Wasser S.P."/>
            <person name="Rambold G."/>
            <person name="Grigoriev I.V."/>
            <person name="Nevo E."/>
        </authorList>
    </citation>
    <scope>NUCLEOTIDE SEQUENCE [LARGE SCALE GENOMIC DNA]</scope>
    <source>
        <strain evidence="7">CBS 135680</strain>
    </source>
</reference>
<dbReference type="InterPro" id="IPR001680">
    <property type="entry name" value="WD40_rpt"/>
</dbReference>
<feature type="repeat" description="WD" evidence="3">
    <location>
        <begin position="1041"/>
        <end position="1082"/>
    </location>
</feature>
<feature type="compositionally biased region" description="Polar residues" evidence="4">
    <location>
        <begin position="51"/>
        <end position="64"/>
    </location>
</feature>
<feature type="repeat" description="WD" evidence="3">
    <location>
        <begin position="1309"/>
        <end position="1350"/>
    </location>
</feature>
<dbReference type="SUPFAM" id="SSF50978">
    <property type="entry name" value="WD40 repeat-like"/>
    <property type="match status" value="2"/>
</dbReference>